<evidence type="ECO:0000313" key="2">
    <source>
        <dbReference type="EMBL" id="RDV23918.1"/>
    </source>
</evidence>
<sequence length="83" mass="9444">MRKIREVLRLHFSAGLSIREIGRSTKVSVGSIQTLLSKAKSMNLSWPLPEALDDAQLARRFYPQADTRHAKRFQEPDWAGNPP</sequence>
<dbReference type="Gene3D" id="1.10.10.10">
    <property type="entry name" value="Winged helix-like DNA-binding domain superfamily/Winged helix DNA-binding domain"/>
    <property type="match status" value="1"/>
</dbReference>
<dbReference type="OrthoDB" id="2065409at2"/>
<dbReference type="InterPro" id="IPR017895">
    <property type="entry name" value="HTH_IS408/IS1162_type"/>
</dbReference>
<dbReference type="InterPro" id="IPR013324">
    <property type="entry name" value="RNA_pol_sigma_r3/r4-like"/>
</dbReference>
<comment type="caution">
    <text evidence="2">The sequence shown here is derived from an EMBL/GenBank/DDBJ whole genome shotgun (WGS) entry which is preliminary data.</text>
</comment>
<evidence type="ECO:0000313" key="3">
    <source>
        <dbReference type="Proteomes" id="UP000256561"/>
    </source>
</evidence>
<dbReference type="PROSITE" id="PS50532">
    <property type="entry name" value="HTH_IS408"/>
    <property type="match status" value="1"/>
</dbReference>
<name>A0A3D8M2R8_9ALTE</name>
<organism evidence="2 3">
    <name type="scientific">Alteromonas aestuariivivens</name>
    <dbReference type="NCBI Taxonomy" id="1938339"/>
    <lineage>
        <taxon>Bacteria</taxon>
        <taxon>Pseudomonadati</taxon>
        <taxon>Pseudomonadota</taxon>
        <taxon>Gammaproteobacteria</taxon>
        <taxon>Alteromonadales</taxon>
        <taxon>Alteromonadaceae</taxon>
        <taxon>Alteromonas/Salinimonas group</taxon>
        <taxon>Alteromonas</taxon>
    </lineage>
</organism>
<dbReference type="Proteomes" id="UP000256561">
    <property type="component" value="Unassembled WGS sequence"/>
</dbReference>
<reference evidence="3" key="1">
    <citation type="submission" date="2018-08" db="EMBL/GenBank/DDBJ databases">
        <authorList>
            <person name="Zhang J."/>
            <person name="Du Z.-J."/>
        </authorList>
    </citation>
    <scope>NUCLEOTIDE SEQUENCE [LARGE SCALE GENOMIC DNA]</scope>
    <source>
        <strain evidence="3">KCTC 52655</strain>
    </source>
</reference>
<dbReference type="AlphaFoldDB" id="A0A3D8M2R8"/>
<proteinExistence type="predicted"/>
<dbReference type="EMBL" id="QRHA01000019">
    <property type="protein sequence ID" value="RDV23918.1"/>
    <property type="molecule type" value="Genomic_DNA"/>
</dbReference>
<feature type="domain" description="HTH IS408-type" evidence="1">
    <location>
        <begin position="4"/>
        <end position="83"/>
    </location>
</feature>
<dbReference type="InterPro" id="IPR036388">
    <property type="entry name" value="WH-like_DNA-bd_sf"/>
</dbReference>
<gene>
    <name evidence="2" type="ORF">DXV75_16755</name>
</gene>
<protein>
    <recommendedName>
        <fullName evidence="1">HTH IS408-type domain-containing protein</fullName>
    </recommendedName>
</protein>
<accession>A0A3D8M2R8</accession>
<evidence type="ECO:0000259" key="1">
    <source>
        <dbReference type="PROSITE" id="PS50532"/>
    </source>
</evidence>
<keyword evidence="3" id="KW-1185">Reference proteome</keyword>
<dbReference type="SUPFAM" id="SSF88659">
    <property type="entry name" value="Sigma3 and sigma4 domains of RNA polymerase sigma factors"/>
    <property type="match status" value="1"/>
</dbReference>